<feature type="compositionally biased region" description="Basic and acidic residues" evidence="1">
    <location>
        <begin position="820"/>
        <end position="838"/>
    </location>
</feature>
<feature type="compositionally biased region" description="Basic residues" evidence="1">
    <location>
        <begin position="230"/>
        <end position="240"/>
    </location>
</feature>
<reference evidence="2 3" key="1">
    <citation type="submission" date="2021-08" db="EMBL/GenBank/DDBJ databases">
        <title>Draft Genome Sequence of Phanerochaete sordida strain YK-624.</title>
        <authorList>
            <person name="Mori T."/>
            <person name="Dohra H."/>
            <person name="Suzuki T."/>
            <person name="Kawagishi H."/>
            <person name="Hirai H."/>
        </authorList>
    </citation>
    <scope>NUCLEOTIDE SEQUENCE [LARGE SCALE GENOMIC DNA]</scope>
    <source>
        <strain evidence="2 3">YK-624</strain>
    </source>
</reference>
<organism evidence="2 3">
    <name type="scientific">Phanerochaete sordida</name>
    <dbReference type="NCBI Taxonomy" id="48140"/>
    <lineage>
        <taxon>Eukaryota</taxon>
        <taxon>Fungi</taxon>
        <taxon>Dikarya</taxon>
        <taxon>Basidiomycota</taxon>
        <taxon>Agaricomycotina</taxon>
        <taxon>Agaricomycetes</taxon>
        <taxon>Polyporales</taxon>
        <taxon>Phanerochaetaceae</taxon>
        <taxon>Phanerochaete</taxon>
    </lineage>
</organism>
<name>A0A9P3LE06_9APHY</name>
<feature type="compositionally biased region" description="Low complexity" evidence="1">
    <location>
        <begin position="1053"/>
        <end position="1064"/>
    </location>
</feature>
<protein>
    <submittedName>
        <fullName evidence="2">Uncharacterized protein</fullName>
    </submittedName>
</protein>
<evidence type="ECO:0000256" key="1">
    <source>
        <dbReference type="SAM" id="MobiDB-lite"/>
    </source>
</evidence>
<feature type="compositionally biased region" description="Low complexity" evidence="1">
    <location>
        <begin position="530"/>
        <end position="545"/>
    </location>
</feature>
<evidence type="ECO:0000313" key="2">
    <source>
        <dbReference type="EMBL" id="GJE90477.1"/>
    </source>
</evidence>
<feature type="compositionally biased region" description="Low complexity" evidence="1">
    <location>
        <begin position="418"/>
        <end position="433"/>
    </location>
</feature>
<feature type="compositionally biased region" description="Low complexity" evidence="1">
    <location>
        <begin position="448"/>
        <end position="464"/>
    </location>
</feature>
<feature type="compositionally biased region" description="Polar residues" evidence="1">
    <location>
        <begin position="1025"/>
        <end position="1034"/>
    </location>
</feature>
<feature type="region of interest" description="Disordered" evidence="1">
    <location>
        <begin position="956"/>
        <end position="1237"/>
    </location>
</feature>
<feature type="region of interest" description="Disordered" evidence="1">
    <location>
        <begin position="919"/>
        <end position="944"/>
    </location>
</feature>
<feature type="region of interest" description="Disordered" evidence="1">
    <location>
        <begin position="810"/>
        <end position="868"/>
    </location>
</feature>
<proteinExistence type="predicted"/>
<keyword evidence="3" id="KW-1185">Reference proteome</keyword>
<feature type="compositionally biased region" description="Polar residues" evidence="1">
    <location>
        <begin position="919"/>
        <end position="929"/>
    </location>
</feature>
<accession>A0A9P3LE06</accession>
<comment type="caution">
    <text evidence="2">The sequence shown here is derived from an EMBL/GenBank/DDBJ whole genome shotgun (WGS) entry which is preliminary data.</text>
</comment>
<feature type="compositionally biased region" description="Pro residues" evidence="1">
    <location>
        <begin position="152"/>
        <end position="162"/>
    </location>
</feature>
<dbReference type="Proteomes" id="UP000703269">
    <property type="component" value="Unassembled WGS sequence"/>
</dbReference>
<dbReference type="EMBL" id="BPQB01000017">
    <property type="protein sequence ID" value="GJE90477.1"/>
    <property type="molecule type" value="Genomic_DNA"/>
</dbReference>
<evidence type="ECO:0000313" key="3">
    <source>
        <dbReference type="Proteomes" id="UP000703269"/>
    </source>
</evidence>
<gene>
    <name evidence="2" type="ORF">PsYK624_066140</name>
</gene>
<feature type="compositionally biased region" description="Basic and acidic residues" evidence="1">
    <location>
        <begin position="250"/>
        <end position="277"/>
    </location>
</feature>
<feature type="compositionally biased region" description="Polar residues" evidence="1">
    <location>
        <begin position="283"/>
        <end position="292"/>
    </location>
</feature>
<feature type="compositionally biased region" description="Polar residues" evidence="1">
    <location>
        <begin position="1128"/>
        <end position="1140"/>
    </location>
</feature>
<sequence length="1296" mass="139728">MSGSEPRVAENWDDDFDFQPVSEGLGNLPSTPAKKASLKALNSRAHRWAEPGPSTPSKRANAVEAENWDDDFQDSPEHSPRARTSPKARRRRAAESWDDDFDDKQPSPSKRSARWDSSDEDEGEFGFADREEDRTVTSRFRRGAFASGLPNDSPPPPVPPIPSSFTDSLLDPQPFPRSPTASVFSVPASGRDSVTAHSYSSTAHLALRPTPSSSSFGALPPSPPIQQARERRRLRKKSRPPRVDANIYELDDRTDVRPVTPERSKSPPEHSTAHDPAPDVPTPASTGKSSLVSRIGSVGKKWGAARKKRTSTGPAEVVLNEHREPEATTRPASMAIPGSPPASRWFFRAGGGPGAGSGSPPSNVSALPLKHEKSMDRLLAMVGLDPETPSKRKQKIRQALPKDLTDAANKRGSLVLEPPSSATTGTSRSSSRPRGSRHASYSGQRTPSSRGSSALHSASASVDDVSSRRLSRAPSSARDDDMRTPRKSRSSLDPEVGSRSFMGGMRRISLTGRHKRSKTTVHGGKEKSPESPARPSTSTAATAVPRLSDTSAPEHGLDVTPRPPSRIMPRISVDEKPLLPPIELQPPSPPREMSKSASEPIVRDLDVVLESAFTSSLSSSQVGTVKAVPSSPSAPSTLSRPPVLPIAISPQAASLGRATQPPKDKETEVPVIRRSSLGDLKIPARISQAQVGLRRDLGMVRDFATSVEQLRDLQTTYYGLVVDMRALLVETAPPQETQPRAMSPTLFGLPLPGYRTRSNTNPQSSSTQAAKRAAEHRDFTMAYHGLETKYRMAWECADLLIELGGAAPVRPPSPTSSALHTDHSHTTIPDGRRSRERAITLAGDETKPPTPLAVLPPTSPAQWRASTGRHDLSSRQLLLLRDMLGNAETSVMTTLEPHLEHVDRDWRWGDAMSSTITLPSELSLQTGSVANEPGPRRKSGRLGMRALRDMLRSLKRSHAEKHPGGARSPPPVPPIPSSSTSVSMSTMSSLNLPKPPDTSVAQRPRAKTSAGPESIKSLREHPNSPYVTSASLTHRVSPRRPSLASLFKLGQRSKSATTKSSPSSGAVELSRDDLHATASSCPPSAEEEDWDQVESASDLEAVSPSGSSTVRRKKHTSLYVTAHDARQASRQNLNASQLSLSAAEPPPTPSRINSQAPPPDADSSRHPRSTKLSDVKELSEFEGDAARFLQRARMKSKRQSYAGPSSKRPTSRSGRAGRETGSLRSPPPAWQGPLEQSPDLALLALPEGAGISLAMTPENIRPLLENARDVHARCSECIVEMKSLLAARPQVQVQAG</sequence>
<feature type="compositionally biased region" description="Basic and acidic residues" evidence="1">
    <location>
        <begin position="127"/>
        <end position="136"/>
    </location>
</feature>
<dbReference type="OrthoDB" id="2554322at2759"/>
<feature type="region of interest" description="Disordered" evidence="1">
    <location>
        <begin position="1"/>
        <end position="572"/>
    </location>
</feature>
<feature type="compositionally biased region" description="Low complexity" evidence="1">
    <location>
        <begin position="977"/>
        <end position="989"/>
    </location>
</feature>